<dbReference type="Proteomes" id="UP000595859">
    <property type="component" value="Chromosome"/>
</dbReference>
<evidence type="ECO:0000313" key="4">
    <source>
        <dbReference type="Proteomes" id="UP000246800"/>
    </source>
</evidence>
<organism evidence="1 4">
    <name type="scientific">Staphylococcus pseudintermedius</name>
    <dbReference type="NCBI Taxonomy" id="283734"/>
    <lineage>
        <taxon>Bacteria</taxon>
        <taxon>Bacillati</taxon>
        <taxon>Bacillota</taxon>
        <taxon>Bacilli</taxon>
        <taxon>Bacillales</taxon>
        <taxon>Staphylococcaceae</taxon>
        <taxon>Staphylococcus</taxon>
        <taxon>Staphylococcus intermedius group</taxon>
    </lineage>
</organism>
<dbReference type="Proteomes" id="UP000256409">
    <property type="component" value="Unassembled WGS sequence"/>
</dbReference>
<gene>
    <name evidence="1" type="ORF">DD902_01000</name>
    <name evidence="3" type="ORF">DV961_05170</name>
    <name evidence="2" type="ORF">JGZ15_10885</name>
</gene>
<evidence type="ECO:0000313" key="2">
    <source>
        <dbReference type="EMBL" id="QQM97931.1"/>
    </source>
</evidence>
<evidence type="ECO:0000313" key="6">
    <source>
        <dbReference type="Proteomes" id="UP000595859"/>
    </source>
</evidence>
<dbReference type="OrthoDB" id="2379922at2"/>
<dbReference type="EMBL" id="QQPC01000029">
    <property type="protein sequence ID" value="REA82385.1"/>
    <property type="molecule type" value="Genomic_DNA"/>
</dbReference>
<evidence type="ECO:0000313" key="5">
    <source>
        <dbReference type="Proteomes" id="UP000256409"/>
    </source>
</evidence>
<reference evidence="2 6" key="4">
    <citation type="submission" date="2020-12" db="EMBL/GenBank/DDBJ databases">
        <title>Whole genome sequencing and de novo assembly of Staphylococcus pseudintermedius: a novel pangenome approach to unravel pathogenesis of canine pyoderma.</title>
        <authorList>
            <person name="Ferrer L."/>
            <person name="Perez D."/>
            <person name="Fonticoba R."/>
            <person name="Vines J."/>
            <person name="Fabregas N."/>
            <person name="Madronero S."/>
            <person name="Meroni G."/>
            <person name="Martino P."/>
            <person name="Martinez S."/>
            <person name="Cusco A."/>
            <person name="Migura L."/>
            <person name="Francino O."/>
        </authorList>
    </citation>
    <scope>NUCLEOTIDE SEQUENCE [LARGE SCALE GENOMIC DNA]</scope>
    <source>
        <strain evidence="2 6">HSP080</strain>
    </source>
</reference>
<proteinExistence type="predicted"/>
<name>A0A166MMR5_STAPS</name>
<reference evidence="1 4" key="1">
    <citation type="journal article" date="2018" name="Vet. Microbiol.">
        <title>Clonal diversity and geographic distribution of methicillin-resistant Staphylococcus pseudintermedius from Australian animals: Discovery of novel sequence types.</title>
        <authorList>
            <person name="Worthing K.A."/>
            <person name="Abraham S."/>
            <person name="Coombs G.W."/>
            <person name="Pang S."/>
            <person name="Saputra S."/>
            <person name="Jordan D."/>
            <person name="Trott D.J."/>
            <person name="Norris J.M."/>
        </authorList>
    </citation>
    <scope>NUCLEOTIDE SEQUENCE [LARGE SCALE GENOMIC DNA]</scope>
    <source>
        <strain evidence="1 4">ST525 1</strain>
    </source>
</reference>
<reference evidence="3" key="2">
    <citation type="journal article" date="2018" name="Vet. Microbiol.">
        <title>Methicillin-resistant staphylococci amongst veterinary personnel, personnel-owned pets, patients and the hospital environment of two small animal veterinary hospitals.</title>
        <authorList>
            <person name="Worthing K.A."/>
            <person name="Brown J."/>
            <person name="Gerber L."/>
            <person name="Abraham S."/>
            <person name="Trott D."/>
            <person name="Norris J.M."/>
        </authorList>
    </citation>
    <scope>NUCLEOTIDE SEQUENCE</scope>
    <source>
        <strain evidence="3">ST496-2</strain>
    </source>
</reference>
<dbReference type="RefSeq" id="WP_037543948.1">
    <property type="nucleotide sequence ID" value="NZ_AP019372.1"/>
</dbReference>
<evidence type="ECO:0008006" key="7">
    <source>
        <dbReference type="Google" id="ProtNLM"/>
    </source>
</evidence>
<evidence type="ECO:0000313" key="1">
    <source>
        <dbReference type="EMBL" id="PWZ77004.1"/>
    </source>
</evidence>
<dbReference type="Gene3D" id="3.40.50.720">
    <property type="entry name" value="NAD(P)-binding Rossmann-like Domain"/>
    <property type="match status" value="1"/>
</dbReference>
<dbReference type="Proteomes" id="UP000246800">
    <property type="component" value="Unassembled WGS sequence"/>
</dbReference>
<evidence type="ECO:0000313" key="3">
    <source>
        <dbReference type="EMBL" id="REA82385.1"/>
    </source>
</evidence>
<dbReference type="EMBL" id="CP066884">
    <property type="protein sequence ID" value="QQM97931.1"/>
    <property type="molecule type" value="Genomic_DNA"/>
</dbReference>
<dbReference type="eggNOG" id="ENOG50305JF">
    <property type="taxonomic scope" value="Bacteria"/>
</dbReference>
<dbReference type="AlphaFoldDB" id="A0A166MMR5"/>
<protein>
    <recommendedName>
        <fullName evidence="7">Bacteriocin biosynthesis cyclodehydratase</fullName>
    </recommendedName>
</protein>
<accession>A0A166MMR5</accession>
<sequence>MKTNIDYVFKDKSIYIKSDEQIFELSGISQESFIKIWNEIQEGHLHCEEQDVVKKKIIEFLKTIHAFEDVANTASFLQMIGLKMEHKAFENHVIGICGDDDLVELYIRKSPSQNVVNLNEEVTDDYDIGLIILRKFNRKRITKCNEMMFNNGVPYNSVIFDNVSFEVTYTIPKETSCLNCKRLRETENNVYGEVFSLFNDSSHESKEYVPEEIIQLALSFVAVQMLKEAMQMNDLSVENELIQTVYAYSLLNEGWRTHNLFKHPNCELCFPESVNTQVFEVRL</sequence>
<dbReference type="EMBL" id="QEIT01000007">
    <property type="protein sequence ID" value="PWZ77004.1"/>
    <property type="molecule type" value="Genomic_DNA"/>
</dbReference>
<reference evidence="5" key="3">
    <citation type="journal article" date="2018" name="Vet. Microbiol.">
        <title>Molecular epidemiology of methicillin-resistant staphylococci amongst veterinary personnel, personnel-owned pets, patients and the hospital environment of two companion animal veterinary hospitals.</title>
        <authorList>
            <person name="Worthing K.A."/>
            <person name="Brown J."/>
            <person name="Gerber L."/>
            <person name="Abraham S."/>
            <person name="Trott D."/>
            <person name="Norris J.M."/>
        </authorList>
    </citation>
    <scope>NUCLEOTIDE SEQUENCE [LARGE SCALE GENOMIC DNA]</scope>
    <source>
        <strain evidence="5">ST496-2</strain>
    </source>
</reference>